<proteinExistence type="predicted"/>
<dbReference type="GO" id="GO:0016020">
    <property type="term" value="C:membrane"/>
    <property type="evidence" value="ECO:0007669"/>
    <property type="project" value="InterPro"/>
</dbReference>
<evidence type="ECO:0000256" key="1">
    <source>
        <dbReference type="SAM" id="Phobius"/>
    </source>
</evidence>
<dbReference type="GO" id="GO:0005509">
    <property type="term" value="F:calcium ion binding"/>
    <property type="evidence" value="ECO:0007669"/>
    <property type="project" value="InterPro"/>
</dbReference>
<dbReference type="OrthoDB" id="278280at2"/>
<evidence type="ECO:0000313" key="2">
    <source>
        <dbReference type="EMBL" id="TWT83935.1"/>
    </source>
</evidence>
<keyword evidence="1" id="KW-0812">Transmembrane</keyword>
<name>A0A5C5Z9P4_9BACT</name>
<dbReference type="CDD" id="cd11304">
    <property type="entry name" value="Cadherin_repeat"/>
    <property type="match status" value="1"/>
</dbReference>
<protein>
    <recommendedName>
        <fullName evidence="4">Cadherin domain-containing protein</fullName>
    </recommendedName>
</protein>
<keyword evidence="1" id="KW-0472">Membrane</keyword>
<dbReference type="Proteomes" id="UP000315010">
    <property type="component" value="Unassembled WGS sequence"/>
</dbReference>
<keyword evidence="3" id="KW-1185">Reference proteome</keyword>
<dbReference type="RefSeq" id="WP_146401392.1">
    <property type="nucleotide sequence ID" value="NZ_SJPJ01000001.1"/>
</dbReference>
<accession>A0A5C5Z9P4</accession>
<sequence length="394" mass="44291">MTQRERILSIAVGGLIAFVLLQWGFTKYRTAVRTRNSRIESLNVQKLQIEEQLLAGAYAEHQMSEYLERSLPGSPERAQSDYQSWLLQLVQENQLNDPRVNPTSPVPVGGLYNRLPYRVDGRIALPNLVELLHAFYAKDYLHRISKLSITPARNQPGKLDLEMSIDVIALTSAPVDLRQPGNDSWRVDSAVAAYSAPILNRNFFEPPNKAPEFTGNAKIEVIVGKDSTTPLTFKDPDGHTLSYEFVEASPDFAKLDERTGTLTVRSEEKNEYKVLVRVFDNGYPRRTTEQLLSITVVDPPPPPVEVAKKEFDDSSQTVLTALVQGRDGWTAWLNVRTRGKTLKLRAGDQFEIGHLKGNVIDVTPKYVVLEVEGRRFELKPPEILAEAAKQSLDN</sequence>
<keyword evidence="1" id="KW-1133">Transmembrane helix</keyword>
<dbReference type="AlphaFoldDB" id="A0A5C5Z9P4"/>
<comment type="caution">
    <text evidence="2">The sequence shown here is derived from an EMBL/GenBank/DDBJ whole genome shotgun (WGS) entry which is preliminary data.</text>
</comment>
<reference evidence="2 3" key="1">
    <citation type="submission" date="2019-02" db="EMBL/GenBank/DDBJ databases">
        <title>Deep-cultivation of Planctomycetes and their phenomic and genomic characterization uncovers novel biology.</title>
        <authorList>
            <person name="Wiegand S."/>
            <person name="Jogler M."/>
            <person name="Boedeker C."/>
            <person name="Pinto D."/>
            <person name="Vollmers J."/>
            <person name="Rivas-Marin E."/>
            <person name="Kohn T."/>
            <person name="Peeters S.H."/>
            <person name="Heuer A."/>
            <person name="Rast P."/>
            <person name="Oberbeckmann S."/>
            <person name="Bunk B."/>
            <person name="Jeske O."/>
            <person name="Meyerdierks A."/>
            <person name="Storesund J.E."/>
            <person name="Kallscheuer N."/>
            <person name="Luecker S."/>
            <person name="Lage O.M."/>
            <person name="Pohl T."/>
            <person name="Merkel B.J."/>
            <person name="Hornburger P."/>
            <person name="Mueller R.-W."/>
            <person name="Bruemmer F."/>
            <person name="Labrenz M."/>
            <person name="Spormann A.M."/>
            <person name="Op Den Camp H."/>
            <person name="Overmann J."/>
            <person name="Amann R."/>
            <person name="Jetten M.S.M."/>
            <person name="Mascher T."/>
            <person name="Medema M.H."/>
            <person name="Devos D.P."/>
            <person name="Kaster A.-K."/>
            <person name="Ovreas L."/>
            <person name="Rohde M."/>
            <person name="Galperin M.Y."/>
            <person name="Jogler C."/>
        </authorList>
    </citation>
    <scope>NUCLEOTIDE SEQUENCE [LARGE SCALE GENOMIC DNA]</scope>
    <source>
        <strain evidence="2 3">CA13</strain>
    </source>
</reference>
<dbReference type="InterPro" id="IPR015919">
    <property type="entry name" value="Cadherin-like_sf"/>
</dbReference>
<gene>
    <name evidence="2" type="ORF">CA13_54090</name>
</gene>
<feature type="transmembrane region" description="Helical" evidence="1">
    <location>
        <begin position="7"/>
        <end position="25"/>
    </location>
</feature>
<evidence type="ECO:0008006" key="4">
    <source>
        <dbReference type="Google" id="ProtNLM"/>
    </source>
</evidence>
<dbReference type="SUPFAM" id="SSF49313">
    <property type="entry name" value="Cadherin-like"/>
    <property type="match status" value="1"/>
</dbReference>
<dbReference type="EMBL" id="SJPJ01000001">
    <property type="protein sequence ID" value="TWT83935.1"/>
    <property type="molecule type" value="Genomic_DNA"/>
</dbReference>
<dbReference type="Gene3D" id="2.60.40.60">
    <property type="entry name" value="Cadherins"/>
    <property type="match status" value="1"/>
</dbReference>
<evidence type="ECO:0000313" key="3">
    <source>
        <dbReference type="Proteomes" id="UP000315010"/>
    </source>
</evidence>
<organism evidence="2 3">
    <name type="scientific">Novipirellula herctigrandis</name>
    <dbReference type="NCBI Taxonomy" id="2527986"/>
    <lineage>
        <taxon>Bacteria</taxon>
        <taxon>Pseudomonadati</taxon>
        <taxon>Planctomycetota</taxon>
        <taxon>Planctomycetia</taxon>
        <taxon>Pirellulales</taxon>
        <taxon>Pirellulaceae</taxon>
        <taxon>Novipirellula</taxon>
    </lineage>
</organism>